<keyword evidence="6" id="KW-1185">Reference proteome</keyword>
<dbReference type="RefSeq" id="WP_133107093.1">
    <property type="nucleotide sequence ID" value="NZ_SMNA01000003.1"/>
</dbReference>
<dbReference type="Gene3D" id="3.40.630.190">
    <property type="entry name" value="LCP protein"/>
    <property type="match status" value="1"/>
</dbReference>
<comment type="caution">
    <text evidence="5">The sequence shown here is derived from an EMBL/GenBank/DDBJ whole genome shotgun (WGS) entry which is preliminary data.</text>
</comment>
<gene>
    <name evidence="5" type="ORF">EXU48_07995</name>
</gene>
<feature type="transmembrane region" description="Helical" evidence="3">
    <location>
        <begin position="65"/>
        <end position="85"/>
    </location>
</feature>
<dbReference type="PANTHER" id="PTHR33392">
    <property type="entry name" value="POLYISOPRENYL-TEICHOIC ACID--PEPTIDOGLYCAN TEICHOIC ACID TRANSFERASE TAGU"/>
    <property type="match status" value="1"/>
</dbReference>
<keyword evidence="3" id="KW-1133">Transmembrane helix</keyword>
<feature type="compositionally biased region" description="Basic residues" evidence="2">
    <location>
        <begin position="53"/>
        <end position="63"/>
    </location>
</feature>
<feature type="region of interest" description="Disordered" evidence="2">
    <location>
        <begin position="1"/>
        <end position="63"/>
    </location>
</feature>
<evidence type="ECO:0000256" key="3">
    <source>
        <dbReference type="SAM" id="Phobius"/>
    </source>
</evidence>
<name>A0ABY2E814_9MICO</name>
<feature type="region of interest" description="Disordered" evidence="2">
    <location>
        <begin position="392"/>
        <end position="451"/>
    </location>
</feature>
<evidence type="ECO:0000256" key="1">
    <source>
        <dbReference type="ARBA" id="ARBA00006068"/>
    </source>
</evidence>
<dbReference type="PANTHER" id="PTHR33392:SF6">
    <property type="entry name" value="POLYISOPRENYL-TEICHOIC ACID--PEPTIDOGLYCAN TEICHOIC ACID TRANSFERASE TAGU"/>
    <property type="match status" value="1"/>
</dbReference>
<sequence>MNRQPSSPRARHAAPPRSRRSVGVDRGRTPVPAAGSGRAPHGSAGRGLAGLVRHARRRRRPRRHAVPVAGLAVALFAVSGAALAYDDLNRNIGGGDVEPLLGTDRPEPAPPVDGAAGAAVNLLLIGSDDRSGENASIGGGNVESGIRSDTVILAHISADRTRVEMVSIPRDSWVDVPSCELPDGSMTSPLTGKFNNAFQQGGQTGDVTYAAACTIRTVEGLTDVRIDGFVAVDFGGFVDMVDAIGGIPICIPEDIDDDNAHLQLSAGEQVLDGTQALGYARVRKSVGDGSDIGRIGRQQALLAATVRQVLNQNVLTDAPRLYGFLDAATASLSTSSNYASISALSGLAYSLRGLGSEDISFVTVPITDRGDGANVLWTDEADALWEAIAADRPLTVEGTDDGTADASPDPGTDASTDPTEPTGAAASSTATADPGPTLEGTTADDGSAQCG</sequence>
<dbReference type="InterPro" id="IPR004474">
    <property type="entry name" value="LytR_CpsA_psr"/>
</dbReference>
<evidence type="ECO:0000256" key="2">
    <source>
        <dbReference type="SAM" id="MobiDB-lite"/>
    </source>
</evidence>
<dbReference type="NCBIfam" id="TIGR00350">
    <property type="entry name" value="lytR_cpsA_psr"/>
    <property type="match status" value="1"/>
</dbReference>
<organism evidence="5 6">
    <name type="scientific">Occultella glacieicola</name>
    <dbReference type="NCBI Taxonomy" id="2518684"/>
    <lineage>
        <taxon>Bacteria</taxon>
        <taxon>Bacillati</taxon>
        <taxon>Actinomycetota</taxon>
        <taxon>Actinomycetes</taxon>
        <taxon>Micrococcales</taxon>
        <taxon>Ruaniaceae</taxon>
        <taxon>Occultella</taxon>
    </lineage>
</organism>
<protein>
    <submittedName>
        <fullName evidence="5">LytR family transcriptional regulator</fullName>
    </submittedName>
</protein>
<dbReference type="Pfam" id="PF03816">
    <property type="entry name" value="LytR_cpsA_psr"/>
    <property type="match status" value="1"/>
</dbReference>
<dbReference type="Proteomes" id="UP000504882">
    <property type="component" value="Unassembled WGS sequence"/>
</dbReference>
<feature type="compositionally biased region" description="Basic residues" evidence="2">
    <location>
        <begin position="9"/>
        <end position="20"/>
    </location>
</feature>
<evidence type="ECO:0000313" key="6">
    <source>
        <dbReference type="Proteomes" id="UP000504882"/>
    </source>
</evidence>
<feature type="domain" description="Cell envelope-related transcriptional attenuator" evidence="4">
    <location>
        <begin position="147"/>
        <end position="309"/>
    </location>
</feature>
<dbReference type="InterPro" id="IPR050922">
    <property type="entry name" value="LytR/CpsA/Psr_CW_biosynth"/>
</dbReference>
<feature type="compositionally biased region" description="Low complexity" evidence="2">
    <location>
        <begin position="418"/>
        <end position="437"/>
    </location>
</feature>
<comment type="similarity">
    <text evidence="1">Belongs to the LytR/CpsA/Psr (LCP) family.</text>
</comment>
<keyword evidence="3" id="KW-0812">Transmembrane</keyword>
<accession>A0ABY2E814</accession>
<keyword evidence="3" id="KW-0472">Membrane</keyword>
<evidence type="ECO:0000259" key="4">
    <source>
        <dbReference type="Pfam" id="PF03816"/>
    </source>
</evidence>
<proteinExistence type="inferred from homology"/>
<evidence type="ECO:0000313" key="5">
    <source>
        <dbReference type="EMBL" id="TDE96163.1"/>
    </source>
</evidence>
<reference evidence="5 6" key="1">
    <citation type="submission" date="2019-03" db="EMBL/GenBank/DDBJ databases">
        <title>Genomic features of bacteria from cold environments.</title>
        <authorList>
            <person name="Shen L."/>
        </authorList>
    </citation>
    <scope>NUCLEOTIDE SEQUENCE [LARGE SCALE GENOMIC DNA]</scope>
    <source>
        <strain evidence="6">T3246-1</strain>
    </source>
</reference>
<dbReference type="EMBL" id="SMNA01000003">
    <property type="protein sequence ID" value="TDE96163.1"/>
    <property type="molecule type" value="Genomic_DNA"/>
</dbReference>